<protein>
    <submittedName>
        <fullName evidence="2">Uncharacterized protein</fullName>
    </submittedName>
</protein>
<dbReference type="RefSeq" id="WP_230867006.1">
    <property type="nucleotide sequence ID" value="NZ_CP046640.1"/>
</dbReference>
<reference evidence="2" key="1">
    <citation type="submission" date="2019-12" db="EMBL/GenBank/DDBJ databases">
        <authorList>
            <person name="zhang j."/>
            <person name="sun C.M."/>
        </authorList>
    </citation>
    <scope>NUCLEOTIDE SEQUENCE</scope>
    <source>
        <strain evidence="2">NS-1</strain>
    </source>
</reference>
<organism evidence="2 3">
    <name type="scientific">Iocasia fonsfrigidae</name>
    <dbReference type="NCBI Taxonomy" id="2682810"/>
    <lineage>
        <taxon>Bacteria</taxon>
        <taxon>Bacillati</taxon>
        <taxon>Bacillota</taxon>
        <taxon>Clostridia</taxon>
        <taxon>Halanaerobiales</taxon>
        <taxon>Halanaerobiaceae</taxon>
        <taxon>Iocasia</taxon>
    </lineage>
</organism>
<dbReference type="Proteomes" id="UP000665020">
    <property type="component" value="Chromosome"/>
</dbReference>
<feature type="transmembrane region" description="Helical" evidence="1">
    <location>
        <begin position="6"/>
        <end position="27"/>
    </location>
</feature>
<sequence>MSIEYSGVILLTALITTGFILIFLFVWREFITKINRKIHINKKIIDESYDNVWKWFSNVNNYPKLYPAWVDEVKEVNKERYIISDQYNNTYEAKAVLDKEKGIIDLYMEGEVSRTRLFSIKDNETLVVHIGEREDFNFLAWLYLKRTVNSDFKNAKAVIESN</sequence>
<dbReference type="AlphaFoldDB" id="A0A8A7KBI4"/>
<name>A0A8A7KBI4_9FIRM</name>
<dbReference type="EMBL" id="CP046640">
    <property type="protein sequence ID" value="QTL98600.1"/>
    <property type="molecule type" value="Genomic_DNA"/>
</dbReference>
<dbReference type="InterPro" id="IPR023393">
    <property type="entry name" value="START-like_dom_sf"/>
</dbReference>
<keyword evidence="1" id="KW-0812">Transmembrane</keyword>
<evidence type="ECO:0000313" key="2">
    <source>
        <dbReference type="EMBL" id="QTL98600.1"/>
    </source>
</evidence>
<dbReference type="SUPFAM" id="SSF55961">
    <property type="entry name" value="Bet v1-like"/>
    <property type="match status" value="1"/>
</dbReference>
<keyword evidence="3" id="KW-1185">Reference proteome</keyword>
<evidence type="ECO:0000313" key="3">
    <source>
        <dbReference type="Proteomes" id="UP000665020"/>
    </source>
</evidence>
<keyword evidence="1" id="KW-1133">Transmembrane helix</keyword>
<dbReference type="Gene3D" id="3.30.530.20">
    <property type="match status" value="1"/>
</dbReference>
<accession>A0A8A7KBI4</accession>
<proteinExistence type="predicted"/>
<evidence type="ECO:0000256" key="1">
    <source>
        <dbReference type="SAM" id="Phobius"/>
    </source>
</evidence>
<keyword evidence="1" id="KW-0472">Membrane</keyword>
<dbReference type="KEGG" id="ifn:GM661_11815"/>
<gene>
    <name evidence="2" type="ORF">GM661_11815</name>
</gene>